<proteinExistence type="predicted"/>
<dbReference type="OrthoDB" id="5455089at2"/>
<dbReference type="Proteomes" id="UP000190027">
    <property type="component" value="Unassembled WGS sequence"/>
</dbReference>
<dbReference type="EMBL" id="FUYC01000004">
    <property type="protein sequence ID" value="SKA80224.1"/>
    <property type="molecule type" value="Genomic_DNA"/>
</dbReference>
<evidence type="ECO:0000313" key="2">
    <source>
        <dbReference type="Proteomes" id="UP000190027"/>
    </source>
</evidence>
<sequence>MMISSWVLDARLEDQRFAEAYAAVSPQCRSRLKTAMARQDVLCRAIASRSTQSTSVLQAGFVVSEREHPVSDALVVLDRSTSPAALIAALMPVLNAGIGTVVVAYAVEQTQAIPDGLLTALELMGQELVVELSPDRVLALVQEWERDEHPRLVMALGETGMWGTPGPLSYGGCRFWRAPAEGEIAVYLEGAGSDVDLDMLAFARPYSSFLVAGNCPESLPSGFRRVGNDISDLPTGENIICFAPDCWAEKIFGSYCCVFGPGHEACHVWPDLGAEWFRVRSTAWYSPIVRQTEEL</sequence>
<accession>A0A1T4WSC5</accession>
<dbReference type="RefSeq" id="WP_078716890.1">
    <property type="nucleotide sequence ID" value="NZ_FUYC01000004.1"/>
</dbReference>
<name>A0A1T4WSC5_9BACT</name>
<gene>
    <name evidence="1" type="ORF">SAMN02745704_01316</name>
</gene>
<reference evidence="1 2" key="1">
    <citation type="submission" date="2017-02" db="EMBL/GenBank/DDBJ databases">
        <authorList>
            <person name="Peterson S.W."/>
        </authorList>
    </citation>
    <scope>NUCLEOTIDE SEQUENCE [LARGE SCALE GENOMIC DNA]</scope>
    <source>
        <strain evidence="1 2">DSM 16080</strain>
    </source>
</reference>
<evidence type="ECO:0000313" key="1">
    <source>
        <dbReference type="EMBL" id="SKA80224.1"/>
    </source>
</evidence>
<organism evidence="1 2">
    <name type="scientific">Paucidesulfovibrio gracilis DSM 16080</name>
    <dbReference type="NCBI Taxonomy" id="1121449"/>
    <lineage>
        <taxon>Bacteria</taxon>
        <taxon>Pseudomonadati</taxon>
        <taxon>Thermodesulfobacteriota</taxon>
        <taxon>Desulfovibrionia</taxon>
        <taxon>Desulfovibrionales</taxon>
        <taxon>Desulfovibrionaceae</taxon>
        <taxon>Paucidesulfovibrio</taxon>
    </lineage>
</organism>
<keyword evidence="2" id="KW-1185">Reference proteome</keyword>
<protein>
    <submittedName>
        <fullName evidence="1">Uncharacterized protein</fullName>
    </submittedName>
</protein>
<dbReference type="STRING" id="1121449.SAMN02745704_01316"/>
<dbReference type="AlphaFoldDB" id="A0A1T4WSC5"/>